<gene>
    <name evidence="2" type="ORF">HPP92_007189</name>
</gene>
<evidence type="ECO:0000256" key="1">
    <source>
        <dbReference type="SAM" id="MobiDB-lite"/>
    </source>
</evidence>
<dbReference type="Proteomes" id="UP000636800">
    <property type="component" value="Chromosome 3"/>
</dbReference>
<comment type="caution">
    <text evidence="2">The sequence shown here is derived from an EMBL/GenBank/DDBJ whole genome shotgun (WGS) entry which is preliminary data.</text>
</comment>
<reference evidence="2 3" key="1">
    <citation type="journal article" date="2020" name="Nat. Food">
        <title>A phased Vanilla planifolia genome enables genetic improvement of flavour and production.</title>
        <authorList>
            <person name="Hasing T."/>
            <person name="Tang H."/>
            <person name="Brym M."/>
            <person name="Khazi F."/>
            <person name="Huang T."/>
            <person name="Chambers A.H."/>
        </authorList>
    </citation>
    <scope>NUCLEOTIDE SEQUENCE [LARGE SCALE GENOMIC DNA]</scope>
    <source>
        <tissue evidence="2">Leaf</tissue>
    </source>
</reference>
<keyword evidence="3" id="KW-1185">Reference proteome</keyword>
<feature type="compositionally biased region" description="Basic and acidic residues" evidence="1">
    <location>
        <begin position="57"/>
        <end position="67"/>
    </location>
</feature>
<proteinExistence type="predicted"/>
<protein>
    <submittedName>
        <fullName evidence="2">Uncharacterized protein</fullName>
    </submittedName>
</protein>
<dbReference type="EMBL" id="JADCNL010000003">
    <property type="protein sequence ID" value="KAG0488378.1"/>
    <property type="molecule type" value="Genomic_DNA"/>
</dbReference>
<feature type="region of interest" description="Disordered" evidence="1">
    <location>
        <begin position="26"/>
        <end position="98"/>
    </location>
</feature>
<organism evidence="2 3">
    <name type="scientific">Vanilla planifolia</name>
    <name type="common">Vanilla</name>
    <dbReference type="NCBI Taxonomy" id="51239"/>
    <lineage>
        <taxon>Eukaryota</taxon>
        <taxon>Viridiplantae</taxon>
        <taxon>Streptophyta</taxon>
        <taxon>Embryophyta</taxon>
        <taxon>Tracheophyta</taxon>
        <taxon>Spermatophyta</taxon>
        <taxon>Magnoliopsida</taxon>
        <taxon>Liliopsida</taxon>
        <taxon>Asparagales</taxon>
        <taxon>Orchidaceae</taxon>
        <taxon>Vanilloideae</taxon>
        <taxon>Vanilleae</taxon>
        <taxon>Vanilla</taxon>
    </lineage>
</organism>
<accession>A0A835V8G3</accession>
<sequence>MPVPCSCFKANVMLLGQMTKILANTTYDQEEKGKSASTRVKPSKAAGSTEQWGDEGDSAHGFDHTTKEVLPATRFASREGPPLLDQTGATAGGKIRLA</sequence>
<evidence type="ECO:0000313" key="3">
    <source>
        <dbReference type="Proteomes" id="UP000636800"/>
    </source>
</evidence>
<name>A0A835V8G3_VANPL</name>
<evidence type="ECO:0000313" key="2">
    <source>
        <dbReference type="EMBL" id="KAG0488378.1"/>
    </source>
</evidence>
<dbReference type="AlphaFoldDB" id="A0A835V8G3"/>
<feature type="compositionally biased region" description="Polar residues" evidence="1">
    <location>
        <begin position="35"/>
        <end position="51"/>
    </location>
</feature>